<evidence type="ECO:0000256" key="2">
    <source>
        <dbReference type="ARBA" id="ARBA00023242"/>
    </source>
</evidence>
<evidence type="ECO:0000259" key="5">
    <source>
        <dbReference type="PROSITE" id="PS51138"/>
    </source>
</evidence>
<protein>
    <recommendedName>
        <fullName evidence="5">ENT domain-containing protein</fullName>
    </recommendedName>
</protein>
<feature type="region of interest" description="Disordered" evidence="4">
    <location>
        <begin position="300"/>
        <end position="375"/>
    </location>
</feature>
<dbReference type="Gene3D" id="1.10.1240.40">
    <property type="entry name" value="ENT domain"/>
    <property type="match status" value="1"/>
</dbReference>
<dbReference type="AlphaFoldDB" id="A0A061R7G0"/>
<reference evidence="6" key="1">
    <citation type="submission" date="2014-05" db="EMBL/GenBank/DDBJ databases">
        <title>The transcriptome of the halophilic microalga Tetraselmis sp. GSL018 isolated from the Great Salt Lake, Utah.</title>
        <authorList>
            <person name="Jinkerson R.E."/>
            <person name="D'Adamo S."/>
            <person name="Posewitz M.C."/>
        </authorList>
    </citation>
    <scope>NUCLEOTIDE SEQUENCE</scope>
    <source>
        <strain evidence="6">GSL018</strain>
    </source>
</reference>
<evidence type="ECO:0000256" key="1">
    <source>
        <dbReference type="ARBA" id="ARBA00004123"/>
    </source>
</evidence>
<feature type="region of interest" description="Disordered" evidence="4">
    <location>
        <begin position="232"/>
        <end position="276"/>
    </location>
</feature>
<dbReference type="Pfam" id="PF03735">
    <property type="entry name" value="ENT"/>
    <property type="match status" value="1"/>
</dbReference>
<feature type="compositionally biased region" description="Low complexity" evidence="4">
    <location>
        <begin position="354"/>
        <end position="372"/>
    </location>
</feature>
<proteinExistence type="predicted"/>
<dbReference type="GO" id="GO:0050832">
    <property type="term" value="P:defense response to fungus"/>
    <property type="evidence" value="ECO:0007669"/>
    <property type="project" value="InterPro"/>
</dbReference>
<feature type="coiled-coil region" evidence="3">
    <location>
        <begin position="392"/>
        <end position="449"/>
    </location>
</feature>
<evidence type="ECO:0000256" key="3">
    <source>
        <dbReference type="SAM" id="Coils"/>
    </source>
</evidence>
<sequence>MSEDNTAAVKRQLQVEGYTAFIRAITLNPMDWSLEKLICDVRKLLNVDMEQHLSIVEKVSNEPTVRAIREGKPIPPPSSEQLQSRPSHEVHRQSAAEPQAGHSGPPGWARGDAVPDAPKALPPPESAPHHDHQQHRIKKSGKRHREQQRQQQAATTPTVSLADKIGLALQNPRKLIGRILQKRIGHAWADAIVTDYDPATDCFCFVFDAGNPVGSEEWLCLSKVPAEDFKPTGRSIDGFSLRQIEDRRQRAKAASGGGPGAAPPPAGDHQPQQVPAAQQIRFQQHELPQQQREPVLQFLPSAHPPAHESGEAAHPQRHGRHHSAREAGDGVGHKRPRQVQLERSASPPSPPRNAQEQQQQQPPAPVVQASQQHDSAAAVDEELLKRIRASGIEELSAMSAKLRKQEARVRTELIEIGGEGDDPGEEAALGRLLRERERLEKREGEIRRALQAMEG</sequence>
<dbReference type="PANTHER" id="PTHR33432">
    <property type="entry name" value="PROTEIN EMSY-LIKE 4"/>
    <property type="match status" value="1"/>
</dbReference>
<dbReference type="InterPro" id="IPR005491">
    <property type="entry name" value="ENT_dom"/>
</dbReference>
<keyword evidence="3" id="KW-0175">Coiled coil</keyword>
<name>A0A061R7G0_9CHLO</name>
<evidence type="ECO:0000256" key="4">
    <source>
        <dbReference type="SAM" id="MobiDB-lite"/>
    </source>
</evidence>
<dbReference type="GO" id="GO:0005634">
    <property type="term" value="C:nucleus"/>
    <property type="evidence" value="ECO:0007669"/>
    <property type="project" value="UniProtKB-SubCell"/>
</dbReference>
<dbReference type="SUPFAM" id="SSF158639">
    <property type="entry name" value="ENT-like"/>
    <property type="match status" value="1"/>
</dbReference>
<dbReference type="InterPro" id="IPR033485">
    <property type="entry name" value="EMSY-LIKE_plant"/>
</dbReference>
<feature type="compositionally biased region" description="Basic residues" evidence="4">
    <location>
        <begin position="132"/>
        <end position="146"/>
    </location>
</feature>
<feature type="domain" description="ENT" evidence="5">
    <location>
        <begin position="6"/>
        <end position="94"/>
    </location>
</feature>
<dbReference type="PANTHER" id="PTHR33432:SF22">
    <property type="entry name" value="OS10G0436850 PROTEIN"/>
    <property type="match status" value="1"/>
</dbReference>
<accession>A0A061R7G0</accession>
<evidence type="ECO:0000313" key="6">
    <source>
        <dbReference type="EMBL" id="JAC66674.1"/>
    </source>
</evidence>
<gene>
    <name evidence="6" type="ORF">TSPGSL018_13075</name>
</gene>
<comment type="subcellular location">
    <subcellularLocation>
        <location evidence="1">Nucleus</location>
    </subcellularLocation>
</comment>
<dbReference type="PROSITE" id="PS51138">
    <property type="entry name" value="ENT"/>
    <property type="match status" value="1"/>
</dbReference>
<dbReference type="InterPro" id="IPR036142">
    <property type="entry name" value="ENT_dom-like_sf"/>
</dbReference>
<keyword evidence="2" id="KW-0539">Nucleus</keyword>
<feature type="region of interest" description="Disordered" evidence="4">
    <location>
        <begin position="66"/>
        <end position="158"/>
    </location>
</feature>
<organism evidence="6">
    <name type="scientific">Tetraselmis sp. GSL018</name>
    <dbReference type="NCBI Taxonomy" id="582737"/>
    <lineage>
        <taxon>Eukaryota</taxon>
        <taxon>Viridiplantae</taxon>
        <taxon>Chlorophyta</taxon>
        <taxon>core chlorophytes</taxon>
        <taxon>Chlorodendrophyceae</taxon>
        <taxon>Chlorodendrales</taxon>
        <taxon>Chlorodendraceae</taxon>
        <taxon>Tetraselmis</taxon>
    </lineage>
</organism>
<dbReference type="SMART" id="SM01191">
    <property type="entry name" value="ENT"/>
    <property type="match status" value="1"/>
</dbReference>
<dbReference type="EMBL" id="GBEZ01019948">
    <property type="protein sequence ID" value="JAC66674.1"/>
    <property type="molecule type" value="Transcribed_RNA"/>
</dbReference>